<keyword evidence="5" id="KW-1185">Reference proteome</keyword>
<sequence>MSGQHRVDEVSSRSSSEGISDVQDLPEGSSQNNGSKSGQNNEEKPEEIETGKEHIYSDSIGFEPSLSLGIQEVAGVEGDRGAKESRPDAGLQTGNDPFNYEDKYLEDNIYEETAPNARVWRTYVDESTNYDARMVGESRDSVDVLLVFAGLFSAVVTTFVSQTSQSLQADYTQVSAALLFEMVLIQRALANSSSLDNVPVSSLNPYTAFTPATTDVWVNGLWFTSLSLSLATALVAVLVKQWLHHYLALPSGTPRERSHVRQYRYGGLQRWHVLVIIGLLPVLMHLALGIFFVGLVIFLVPLRPGLSWVIGIGTVAAYATYLITILLPILYPQCPYRTPLSDLVYIPYRYITQDLIPKHIRPFFVEEEFDFDKPDAKGISSLDDLEREVVQERSGILSAEALHWLFSSSSNPTVHRIVVQSIGGLPLSAQDAVKKVFGEATDIRAAQSDLLWDSMQHQYPSKPNPGMESKVERLLRFELFIPNLLYMGRNRKYVDISDGDLGLTAAVQSNDALQMSQYKPTNSPTPAAFFEQVTCSRAMKLPPVVWLKLMRVAKDDGAFAPIDVNSLDSFPMDLCSRFFPLILSTLKDASPCMHFEIAAQVYFIDELTVNLLNMLSSFDILTDKTSFPSTFKLTLAFIRYLLHRISLSSFDVYIHRAIVEAQRGLWMYMLKIPPDEQIVALASVVEQVVHSPVFKLESEWTGAQTALLEVYSGMVGVWTPGRSTKHNFWPALQPLIEILINQYDALHDPHQVMVAPFDTVVFLDMRCLEVFGSHFLRPGLVTVINGYVAGLAALDTSIGLQRHLDYLHEPENLFLACCILITNGWNARGGTPNTIFSPPLRLPEDICTDIRALASLRPSDPSWDQCRRKLRNLLQDDGDEFFAKQ</sequence>
<name>A0A284R315_ARMOS</name>
<evidence type="ECO:0000256" key="1">
    <source>
        <dbReference type="SAM" id="MobiDB-lite"/>
    </source>
</evidence>
<proteinExistence type="predicted"/>
<feature type="transmembrane region" description="Helical" evidence="2">
    <location>
        <begin position="271"/>
        <end position="300"/>
    </location>
</feature>
<keyword evidence="2" id="KW-0812">Transmembrane</keyword>
<feature type="transmembrane region" description="Helical" evidence="2">
    <location>
        <begin position="220"/>
        <end position="239"/>
    </location>
</feature>
<keyword evidence="2" id="KW-1133">Transmembrane helix</keyword>
<feature type="domain" description="DUF6535" evidence="3">
    <location>
        <begin position="120"/>
        <end position="300"/>
    </location>
</feature>
<dbReference type="InterPro" id="IPR045338">
    <property type="entry name" value="DUF6535"/>
</dbReference>
<feature type="compositionally biased region" description="Low complexity" evidence="1">
    <location>
        <begin position="12"/>
        <end position="40"/>
    </location>
</feature>
<dbReference type="STRING" id="47428.A0A284R315"/>
<keyword evidence="2" id="KW-0472">Membrane</keyword>
<feature type="region of interest" description="Disordered" evidence="1">
    <location>
        <begin position="77"/>
        <end position="98"/>
    </location>
</feature>
<dbReference type="AlphaFoldDB" id="A0A284R315"/>
<accession>A0A284R315</accession>
<feature type="region of interest" description="Disordered" evidence="1">
    <location>
        <begin position="1"/>
        <end position="56"/>
    </location>
</feature>
<dbReference type="EMBL" id="FUEG01000004">
    <property type="protein sequence ID" value="SJL03114.1"/>
    <property type="molecule type" value="Genomic_DNA"/>
</dbReference>
<feature type="transmembrane region" description="Helical" evidence="2">
    <location>
        <begin position="306"/>
        <end position="331"/>
    </location>
</feature>
<feature type="compositionally biased region" description="Basic and acidic residues" evidence="1">
    <location>
        <begin position="41"/>
        <end position="56"/>
    </location>
</feature>
<dbReference type="Pfam" id="PF20153">
    <property type="entry name" value="DUF6535"/>
    <property type="match status" value="1"/>
</dbReference>
<organism evidence="4 5">
    <name type="scientific">Armillaria ostoyae</name>
    <name type="common">Armillaria root rot fungus</name>
    <dbReference type="NCBI Taxonomy" id="47428"/>
    <lineage>
        <taxon>Eukaryota</taxon>
        <taxon>Fungi</taxon>
        <taxon>Dikarya</taxon>
        <taxon>Basidiomycota</taxon>
        <taxon>Agaricomycotina</taxon>
        <taxon>Agaricomycetes</taxon>
        <taxon>Agaricomycetidae</taxon>
        <taxon>Agaricales</taxon>
        <taxon>Marasmiineae</taxon>
        <taxon>Physalacriaceae</taxon>
        <taxon>Armillaria</taxon>
    </lineage>
</organism>
<evidence type="ECO:0000313" key="4">
    <source>
        <dbReference type="EMBL" id="SJL03114.1"/>
    </source>
</evidence>
<protein>
    <recommendedName>
        <fullName evidence="3">DUF6535 domain-containing protein</fullName>
    </recommendedName>
</protein>
<evidence type="ECO:0000256" key="2">
    <source>
        <dbReference type="SAM" id="Phobius"/>
    </source>
</evidence>
<evidence type="ECO:0000313" key="5">
    <source>
        <dbReference type="Proteomes" id="UP000219338"/>
    </source>
</evidence>
<dbReference type="Proteomes" id="UP000219338">
    <property type="component" value="Unassembled WGS sequence"/>
</dbReference>
<gene>
    <name evidence="4" type="ORF">ARMOST_06460</name>
</gene>
<feature type="compositionally biased region" description="Basic and acidic residues" evidence="1">
    <location>
        <begin position="1"/>
        <end position="11"/>
    </location>
</feature>
<feature type="compositionally biased region" description="Basic and acidic residues" evidence="1">
    <location>
        <begin position="77"/>
        <end position="87"/>
    </location>
</feature>
<dbReference type="OrthoDB" id="3219854at2759"/>
<reference evidence="5" key="1">
    <citation type="journal article" date="2017" name="Nat. Ecol. Evol.">
        <title>Genome expansion and lineage-specific genetic innovations in the forest pathogenic fungi Armillaria.</title>
        <authorList>
            <person name="Sipos G."/>
            <person name="Prasanna A.N."/>
            <person name="Walter M.C."/>
            <person name="O'Connor E."/>
            <person name="Balint B."/>
            <person name="Krizsan K."/>
            <person name="Kiss B."/>
            <person name="Hess J."/>
            <person name="Varga T."/>
            <person name="Slot J."/>
            <person name="Riley R."/>
            <person name="Boka B."/>
            <person name="Rigling D."/>
            <person name="Barry K."/>
            <person name="Lee J."/>
            <person name="Mihaltcheva S."/>
            <person name="LaButti K."/>
            <person name="Lipzen A."/>
            <person name="Waldron R."/>
            <person name="Moloney N.M."/>
            <person name="Sperisen C."/>
            <person name="Kredics L."/>
            <person name="Vagvoelgyi C."/>
            <person name="Patrignani A."/>
            <person name="Fitzpatrick D."/>
            <person name="Nagy I."/>
            <person name="Doyle S."/>
            <person name="Anderson J.B."/>
            <person name="Grigoriev I.V."/>
            <person name="Gueldener U."/>
            <person name="Muensterkoetter M."/>
            <person name="Nagy L.G."/>
        </authorList>
    </citation>
    <scope>NUCLEOTIDE SEQUENCE [LARGE SCALE GENOMIC DNA]</scope>
    <source>
        <strain evidence="5">C18/9</strain>
    </source>
</reference>
<evidence type="ECO:0000259" key="3">
    <source>
        <dbReference type="Pfam" id="PF20153"/>
    </source>
</evidence>